<protein>
    <submittedName>
        <fullName evidence="3 5">Neurotransmitter-gated ion-channel ligand-binding domain-containing protein</fullName>
    </submittedName>
</protein>
<dbReference type="AlphaFoldDB" id="A0A090KYL9"/>
<dbReference type="WBParaSite" id="SRAE_1000088000.1">
    <property type="protein sequence ID" value="SRAE_1000088000.1"/>
    <property type="gene ID" value="WBGene00257480"/>
</dbReference>
<gene>
    <name evidence="3 5 6" type="ORF">SRAE_1000088000</name>
</gene>
<dbReference type="GO" id="GO:0016020">
    <property type="term" value="C:membrane"/>
    <property type="evidence" value="ECO:0007669"/>
    <property type="project" value="InterPro"/>
</dbReference>
<dbReference type="InterPro" id="IPR006202">
    <property type="entry name" value="Neur_chan_lig-bd"/>
</dbReference>
<dbReference type="InterPro" id="IPR036734">
    <property type="entry name" value="Neur_chan_lig-bd_sf"/>
</dbReference>
<keyword evidence="1" id="KW-0472">Membrane</keyword>
<evidence type="ECO:0000313" key="6">
    <source>
        <dbReference type="WormBase" id="SRAE_1000088000"/>
    </source>
</evidence>
<dbReference type="EMBL" id="LN609528">
    <property type="protein sequence ID" value="CEF62610.1"/>
    <property type="molecule type" value="Genomic_DNA"/>
</dbReference>
<dbReference type="GO" id="GO:0005230">
    <property type="term" value="F:extracellular ligand-gated monoatomic ion channel activity"/>
    <property type="evidence" value="ECO:0007669"/>
    <property type="project" value="InterPro"/>
</dbReference>
<dbReference type="Proteomes" id="UP000035682">
    <property type="component" value="Unplaced"/>
</dbReference>
<dbReference type="WormBase" id="SRAE_1000088000">
    <property type="protein sequence ID" value="SRP07217"/>
    <property type="gene ID" value="WBGene00257480"/>
</dbReference>
<evidence type="ECO:0000313" key="3">
    <source>
        <dbReference type="EMBL" id="CEF62610.1"/>
    </source>
</evidence>
<dbReference type="Gene3D" id="2.70.170.10">
    <property type="entry name" value="Neurotransmitter-gated ion-channel ligand-binding domain"/>
    <property type="match status" value="1"/>
</dbReference>
<dbReference type="CTD" id="36374975"/>
<dbReference type="Pfam" id="PF02931">
    <property type="entry name" value="Neur_chan_LBD"/>
    <property type="match status" value="1"/>
</dbReference>
<feature type="domain" description="Neurotransmitter-gated ion-channel ligand-binding" evidence="2">
    <location>
        <begin position="40"/>
        <end position="129"/>
    </location>
</feature>
<accession>A0A090KYL9</accession>
<evidence type="ECO:0000313" key="5">
    <source>
        <dbReference type="WBParaSite" id="SRAE_1000088000.1"/>
    </source>
</evidence>
<reference evidence="3 4" key="1">
    <citation type="submission" date="2014-09" db="EMBL/GenBank/DDBJ databases">
        <authorList>
            <person name="Martin A.A."/>
        </authorList>
    </citation>
    <scope>NUCLEOTIDE SEQUENCE</scope>
    <source>
        <strain evidence="4">ED321</strain>
        <strain evidence="3">ED321 Heterogonic</strain>
    </source>
</reference>
<evidence type="ECO:0000259" key="2">
    <source>
        <dbReference type="Pfam" id="PF02931"/>
    </source>
</evidence>
<feature type="transmembrane region" description="Helical" evidence="1">
    <location>
        <begin position="6"/>
        <end position="25"/>
    </location>
</feature>
<evidence type="ECO:0000256" key="1">
    <source>
        <dbReference type="SAM" id="Phobius"/>
    </source>
</evidence>
<keyword evidence="1" id="KW-0812">Transmembrane</keyword>
<organism evidence="3">
    <name type="scientific">Strongyloides ratti</name>
    <name type="common">Parasitic roundworm</name>
    <dbReference type="NCBI Taxonomy" id="34506"/>
    <lineage>
        <taxon>Eukaryota</taxon>
        <taxon>Metazoa</taxon>
        <taxon>Ecdysozoa</taxon>
        <taxon>Nematoda</taxon>
        <taxon>Chromadorea</taxon>
        <taxon>Rhabditida</taxon>
        <taxon>Tylenchina</taxon>
        <taxon>Panagrolaimomorpha</taxon>
        <taxon>Strongyloidoidea</taxon>
        <taxon>Strongyloididae</taxon>
        <taxon>Strongyloides</taxon>
    </lineage>
</organism>
<dbReference type="RefSeq" id="XP_024501812.1">
    <property type="nucleotide sequence ID" value="XM_024647767.1"/>
</dbReference>
<dbReference type="GeneID" id="36374975"/>
<sequence>MQFFNVILFLNLIFITPISIYGHTFEDIIIERPIRRIDVRELFVEYYNNEAPVIGQPTNIKLQLTIYDFQTRQYENSKEGIIFIKIHQSWSDHRFNFKGRVTSLPDLEERIWKPNICVINAFDDKLISKHVDIFENSMVSYTELKRLSIPVVNGNVTINFEDIPLTENEIQNTLSISKVILKPSVAMKISYEVEGNNTQSMVSLILKIK</sequence>
<dbReference type="SUPFAM" id="SSF63712">
    <property type="entry name" value="Nicotinic receptor ligand binding domain-like"/>
    <property type="match status" value="1"/>
</dbReference>
<keyword evidence="4" id="KW-1185">Reference proteome</keyword>
<reference evidence="5" key="2">
    <citation type="submission" date="2020-12" db="UniProtKB">
        <authorList>
            <consortium name="WormBaseParasite"/>
        </authorList>
    </citation>
    <scope>IDENTIFICATION</scope>
</reference>
<proteinExistence type="predicted"/>
<name>A0A090KYL9_STRRB</name>
<evidence type="ECO:0000313" key="4">
    <source>
        <dbReference type="Proteomes" id="UP000035682"/>
    </source>
</evidence>
<keyword evidence="1" id="KW-1133">Transmembrane helix</keyword>